<dbReference type="GO" id="GO:0008146">
    <property type="term" value="F:sulfotransferase activity"/>
    <property type="evidence" value="ECO:0007669"/>
    <property type="project" value="InterPro"/>
</dbReference>
<sequence>MNLDNLDKDTKLPNFIIVGAAKSGTTSLYNYLDEHPDVYMSPIKEPNHFSSDIEPEKFNKAFKKHEREKRIDLDEYLNGNMDNKLWGDYVQKWEQYRKLFKNVKHEKAIGEVSNSYLFSQVAAKNIIEKLPQVKIIMMLRNPMERAFSHYLANMRDGKTIKNFREEVESNYTLETREWGKKYLYIELGMYYQQVKRYLDVFPRENIKIYFYDDYKKDLMLLVKDLFRFIGVNPNITIDFSKKYNESKIPKNKYFNFIISKSGIKKSAIKLFPLEYREKIKSIFFTNEKKPKLSVEDKKFLLGIYREDIKNLSHVMNRDLHTWLEITK</sequence>
<dbReference type="AlphaFoldDB" id="A0A533QCF0"/>
<evidence type="ECO:0000313" key="3">
    <source>
        <dbReference type="Proteomes" id="UP000319783"/>
    </source>
</evidence>
<protein>
    <submittedName>
        <fullName evidence="2">Sulfotransferase</fullName>
    </submittedName>
</protein>
<organism evidence="2 3">
    <name type="scientific">Candidatus Jettenia ecosi</name>
    <dbReference type="NCBI Taxonomy" id="2494326"/>
    <lineage>
        <taxon>Bacteria</taxon>
        <taxon>Pseudomonadati</taxon>
        <taxon>Planctomycetota</taxon>
        <taxon>Candidatus Brocadiia</taxon>
        <taxon>Candidatus Brocadiales</taxon>
        <taxon>Candidatus Brocadiaceae</taxon>
        <taxon>Candidatus Jettenia</taxon>
    </lineage>
</organism>
<dbReference type="Gene3D" id="3.40.50.300">
    <property type="entry name" value="P-loop containing nucleotide triphosphate hydrolases"/>
    <property type="match status" value="1"/>
</dbReference>
<comment type="caution">
    <text evidence="2">The sequence shown here is derived from an EMBL/GenBank/DDBJ whole genome shotgun (WGS) entry which is preliminary data.</text>
</comment>
<proteinExistence type="predicted"/>
<dbReference type="InterPro" id="IPR037359">
    <property type="entry name" value="NST/OST"/>
</dbReference>
<keyword evidence="1 2" id="KW-0808">Transferase</keyword>
<dbReference type="EMBL" id="SULG01000020">
    <property type="protein sequence ID" value="TLD42416.1"/>
    <property type="molecule type" value="Genomic_DNA"/>
</dbReference>
<accession>A0A533QCF0</accession>
<dbReference type="SUPFAM" id="SSF52540">
    <property type="entry name" value="P-loop containing nucleoside triphosphate hydrolases"/>
    <property type="match status" value="1"/>
</dbReference>
<dbReference type="PANTHER" id="PTHR10605">
    <property type="entry name" value="HEPARAN SULFATE SULFOTRANSFERASE"/>
    <property type="match status" value="1"/>
</dbReference>
<dbReference type="PANTHER" id="PTHR10605:SF56">
    <property type="entry name" value="BIFUNCTIONAL HEPARAN SULFATE N-DEACETYLASE_N-SULFOTRANSFERASE"/>
    <property type="match status" value="1"/>
</dbReference>
<gene>
    <name evidence="2" type="ORF">JETT_1251</name>
</gene>
<evidence type="ECO:0000256" key="1">
    <source>
        <dbReference type="ARBA" id="ARBA00022679"/>
    </source>
</evidence>
<dbReference type="InterPro" id="IPR027417">
    <property type="entry name" value="P-loop_NTPase"/>
</dbReference>
<evidence type="ECO:0000313" key="2">
    <source>
        <dbReference type="EMBL" id="TLD42416.1"/>
    </source>
</evidence>
<name>A0A533QCF0_9BACT</name>
<dbReference type="Proteomes" id="UP000319783">
    <property type="component" value="Unassembled WGS sequence"/>
</dbReference>
<reference evidence="2 3" key="1">
    <citation type="submission" date="2019-04" db="EMBL/GenBank/DDBJ databases">
        <title>Genome of a novel bacterium Candidatus Jettenia ecosi reconstructed from metagenome of an anammox bioreactor.</title>
        <authorList>
            <person name="Mardanov A.V."/>
            <person name="Beletsky A.V."/>
            <person name="Ravin N.V."/>
            <person name="Botchkova E.A."/>
            <person name="Litti Y.V."/>
            <person name="Nozhevnikova A.N."/>
        </authorList>
    </citation>
    <scope>NUCLEOTIDE SEQUENCE [LARGE SCALE GENOMIC DNA]</scope>
    <source>
        <strain evidence="2">J2</strain>
    </source>
</reference>
<dbReference type="Pfam" id="PF13469">
    <property type="entry name" value="Sulfotransfer_3"/>
    <property type="match status" value="1"/>
</dbReference>